<evidence type="ECO:0000313" key="5">
    <source>
        <dbReference type="EMBL" id="CAD1844978.1"/>
    </source>
</evidence>
<dbReference type="InterPro" id="IPR000504">
    <property type="entry name" value="RRM_dom"/>
</dbReference>
<dbReference type="FunFam" id="3.30.70.330:FF:000310">
    <property type="entry name" value="RNA recognition water-stress protein1"/>
    <property type="match status" value="1"/>
</dbReference>
<sequence>MPPKSARKGSGGSAGPRRTGPRAAKAKALREAEAAEEPPKSEEVAAPVIEAKEEEIKAEEVVQDDKPSVTDSAVNGSVDVEYEEDVKEAYEDEGERLELEDNEPEYEHEEDAAVDYDEKDLDHDEGQEEYEGDVVEEEDPEMVDEMEDGEGVEVEEDDENAEEEPEVDPEEEEHHEIVKEHRKRKEYEVFVGGLDRDATEEDLRKVFGEVGEITEVRLMMNPITKKNKGFAFLRFATVEQAKRAVSEIRNPVVRGKQCGVAPSHDSDTLFVGNICKTWTKEHLKEKLKSYGVDNFEDLTLVEDGNKEGTNRGFAFLEFSSRSEAMHAYRRLQKRDVVLGLDRSAKVSFADSYHEPDDEIMAQVRTVFIDGLSAGWDEHRVSGYLKKYGAIEKIELARNMPAAKRKDFGFVTFDTHDNAVECADSINNTELGEGDNKVKVRARLSRPHQKGRGKRSLRGNYRIGLGPPRVSRLSYGRPPPRRAPPPRLSRPLSARGAPIGARGFKRPISIRDRRPVLAVTERPRRLPPPERAYERRPPGFFSFISCLSKVSSRRDYGRQVELPPARSRAAAVEYSSRDPIERRSSYRDEYSSRGSGYSDIPPSRSASRTSSRHAYPDDGYGRKLDRPLPTYREGRGREYDSISGSKRPYAEIDDAPPRYSDVSIRHSRARVDYGVSSSRSHYADPYGDRLGRSHVGYSSSRSSISGQDGMYSSRHGMNYSGGSVSGSDVGGMYSHNYGSSYVARGSDVGGSSYLGGYSSRSLGSSGYLGGSGSGSYY</sequence>
<dbReference type="SUPFAM" id="SSF54928">
    <property type="entry name" value="RNA-binding domain, RBD"/>
    <property type="match status" value="2"/>
</dbReference>
<dbReference type="Pfam" id="PF00076">
    <property type="entry name" value="RRM_1"/>
    <property type="match status" value="3"/>
</dbReference>
<name>A0A6V7QPQ3_ANACO</name>
<reference evidence="5" key="1">
    <citation type="submission" date="2020-07" db="EMBL/GenBank/DDBJ databases">
        <authorList>
            <person name="Lin J."/>
        </authorList>
    </citation>
    <scope>NUCLEOTIDE SEQUENCE</scope>
</reference>
<dbReference type="InterPro" id="IPR012677">
    <property type="entry name" value="Nucleotide-bd_a/b_plait_sf"/>
</dbReference>
<proteinExistence type="predicted"/>
<feature type="region of interest" description="Disordered" evidence="3">
    <location>
        <begin position="443"/>
        <end position="505"/>
    </location>
</feature>
<feature type="region of interest" description="Disordered" evidence="3">
    <location>
        <begin position="1"/>
        <end position="180"/>
    </location>
</feature>
<dbReference type="PROSITE" id="PS50102">
    <property type="entry name" value="RRM"/>
    <property type="match status" value="3"/>
</dbReference>
<dbReference type="PANTHER" id="PTHR21245">
    <property type="entry name" value="HETEROGENEOUS NUCLEAR RIBONUCLEOPROTEIN"/>
    <property type="match status" value="1"/>
</dbReference>
<dbReference type="CDD" id="cd00590">
    <property type="entry name" value="RRM_SF"/>
    <property type="match status" value="3"/>
</dbReference>
<accession>A0A6V7QPQ3</accession>
<dbReference type="AlphaFoldDB" id="A0A6V7QPQ3"/>
<organism evidence="5">
    <name type="scientific">Ananas comosus var. bracteatus</name>
    <name type="common">red pineapple</name>
    <dbReference type="NCBI Taxonomy" id="296719"/>
    <lineage>
        <taxon>Eukaryota</taxon>
        <taxon>Viridiplantae</taxon>
        <taxon>Streptophyta</taxon>
        <taxon>Embryophyta</taxon>
        <taxon>Tracheophyta</taxon>
        <taxon>Spermatophyta</taxon>
        <taxon>Magnoliopsida</taxon>
        <taxon>Liliopsida</taxon>
        <taxon>Poales</taxon>
        <taxon>Bromeliaceae</taxon>
        <taxon>Bromelioideae</taxon>
        <taxon>Ananas</taxon>
    </lineage>
</organism>
<feature type="compositionally biased region" description="Low complexity" evidence="3">
    <location>
        <begin position="591"/>
        <end position="608"/>
    </location>
</feature>
<feature type="compositionally biased region" description="Basic residues" evidence="3">
    <location>
        <begin position="443"/>
        <end position="456"/>
    </location>
</feature>
<dbReference type="SMART" id="SM00360">
    <property type="entry name" value="RRM"/>
    <property type="match status" value="3"/>
</dbReference>
<dbReference type="FunFam" id="3.30.70.330:FF:000187">
    <property type="entry name" value="Heterogeneous nuclear ribonucleoprotein Q"/>
    <property type="match status" value="1"/>
</dbReference>
<feature type="compositionally biased region" description="Basic and acidic residues" evidence="3">
    <location>
        <begin position="574"/>
        <end position="590"/>
    </location>
</feature>
<evidence type="ECO:0000256" key="1">
    <source>
        <dbReference type="ARBA" id="ARBA00022884"/>
    </source>
</evidence>
<evidence type="ECO:0000256" key="2">
    <source>
        <dbReference type="PROSITE-ProRule" id="PRU00176"/>
    </source>
</evidence>
<feature type="region of interest" description="Disordered" evidence="3">
    <location>
        <begin position="557"/>
        <end position="657"/>
    </location>
</feature>
<evidence type="ECO:0000259" key="4">
    <source>
        <dbReference type="PROSITE" id="PS50102"/>
    </source>
</evidence>
<feature type="domain" description="RRM" evidence="4">
    <location>
        <begin position="267"/>
        <end position="351"/>
    </location>
</feature>
<keyword evidence="1 2" id="KW-0694">RNA-binding</keyword>
<dbReference type="GO" id="GO:0003723">
    <property type="term" value="F:RNA binding"/>
    <property type="evidence" value="ECO:0007669"/>
    <property type="project" value="UniProtKB-UniRule"/>
</dbReference>
<gene>
    <name evidence="5" type="ORF">CB5_LOCUS28189</name>
</gene>
<feature type="domain" description="RRM" evidence="4">
    <location>
        <begin position="364"/>
        <end position="444"/>
    </location>
</feature>
<feature type="domain" description="RRM" evidence="4">
    <location>
        <begin position="187"/>
        <end position="265"/>
    </location>
</feature>
<dbReference type="Gene3D" id="3.30.70.330">
    <property type="match status" value="3"/>
</dbReference>
<feature type="compositionally biased region" description="Acidic residues" evidence="3">
    <location>
        <begin position="80"/>
        <end position="171"/>
    </location>
</feature>
<dbReference type="InterPro" id="IPR035979">
    <property type="entry name" value="RBD_domain_sf"/>
</dbReference>
<dbReference type="EMBL" id="LR862137">
    <property type="protein sequence ID" value="CAD1844978.1"/>
    <property type="molecule type" value="Genomic_DNA"/>
</dbReference>
<protein>
    <recommendedName>
        <fullName evidence="4">RRM domain-containing protein</fullName>
    </recommendedName>
</protein>
<feature type="compositionally biased region" description="Basic and acidic residues" evidence="3">
    <location>
        <begin position="50"/>
        <end position="68"/>
    </location>
</feature>
<feature type="compositionally biased region" description="Basic and acidic residues" evidence="3">
    <location>
        <begin position="28"/>
        <end position="43"/>
    </location>
</feature>
<evidence type="ECO:0000256" key="3">
    <source>
        <dbReference type="SAM" id="MobiDB-lite"/>
    </source>
</evidence>
<feature type="compositionally biased region" description="Pro residues" evidence="3">
    <location>
        <begin position="476"/>
        <end position="487"/>
    </location>
</feature>
<feature type="compositionally biased region" description="Basic and acidic residues" evidence="3">
    <location>
        <begin position="613"/>
        <end position="639"/>
    </location>
</feature>